<name>A0A6I5L5H1_9FLAO</name>
<dbReference type="RefSeq" id="WP_163636569.1">
    <property type="nucleotide sequence ID" value="NZ_JAAAMI010000015.1"/>
</dbReference>
<keyword evidence="2" id="KW-1185">Reference proteome</keyword>
<dbReference type="Proteomes" id="UP000468707">
    <property type="component" value="Unassembled WGS sequence"/>
</dbReference>
<dbReference type="EMBL" id="JAAAMI010000015">
    <property type="protein sequence ID" value="NDV45308.1"/>
    <property type="molecule type" value="Genomic_DNA"/>
</dbReference>
<evidence type="ECO:0000313" key="2">
    <source>
        <dbReference type="Proteomes" id="UP000468707"/>
    </source>
</evidence>
<reference evidence="1 2" key="1">
    <citation type="submission" date="2020-01" db="EMBL/GenBank/DDBJ databases">
        <title>Muricauda sediminis sp.nov. 40Bstr401.</title>
        <authorList>
            <person name="Xue Z."/>
            <person name="Zhu S."/>
            <person name="Ren N."/>
            <person name="Chen T."/>
            <person name="Chen X."/>
            <person name="Chen J."/>
            <person name="Yang J."/>
        </authorList>
    </citation>
    <scope>NUCLEOTIDE SEQUENCE [LARGE SCALE GENOMIC DNA]</scope>
    <source>
        <strain evidence="1 2">40Bstr401</strain>
    </source>
</reference>
<dbReference type="Pfam" id="PF13595">
    <property type="entry name" value="DUF4138"/>
    <property type="match status" value="1"/>
</dbReference>
<gene>
    <name evidence="1" type="ORF">GTK07_18450</name>
</gene>
<organism evidence="1 2">
    <name type="scientific">Flagellimonas sediminis</name>
    <dbReference type="NCBI Taxonomy" id="2696468"/>
    <lineage>
        <taxon>Bacteria</taxon>
        <taxon>Pseudomonadati</taxon>
        <taxon>Bacteroidota</taxon>
        <taxon>Flavobacteriia</taxon>
        <taxon>Flavobacteriales</taxon>
        <taxon>Flavobacteriaceae</taxon>
        <taxon>Flagellimonas</taxon>
    </lineage>
</organism>
<comment type="caution">
    <text evidence="1">The sequence shown here is derived from an EMBL/GenBank/DDBJ whole genome shotgun (WGS) entry which is preliminary data.</text>
</comment>
<dbReference type="InterPro" id="IPR022298">
    <property type="entry name" value="Conjug_transposon_TraN"/>
</dbReference>
<evidence type="ECO:0000313" key="1">
    <source>
        <dbReference type="EMBL" id="NDV45308.1"/>
    </source>
</evidence>
<protein>
    <submittedName>
        <fullName evidence="1">DUF4138 domain-containing protein</fullName>
    </submittedName>
</protein>
<accession>A0A6I5L5H1</accession>
<proteinExistence type="predicted"/>
<dbReference type="AlphaFoldDB" id="A0A6I5L5H1"/>
<sequence length="270" mass="30917">MYLKQLYTLIIISTISIKAHGQPAMDTIYANEHHNVAFFFPSPVQKAITGHPAFVFTYNREQEEHLGLLQAVPGRPSNLLVMTTSGKVYSFHLAYAKTLQRYNHFITTEQSIGTLPPKLNNKKLDSKVVDSLTKQQKTYKERCSYLLEHNPKNLVTKRKSGLRLRLESMTYHGNEVYLVIDIKNTSAIDFELGHLAITVTNGSKKRRASSQEIPLDVAYIHKNPSIIRTGNHEHFVCVTPKFVLGNEETLRIQLWEKRGSRTIDLKYARH</sequence>